<evidence type="ECO:0000313" key="2">
    <source>
        <dbReference type="Proteomes" id="UP000253606"/>
    </source>
</evidence>
<evidence type="ECO:0000313" key="1">
    <source>
        <dbReference type="EMBL" id="AXC15611.1"/>
    </source>
</evidence>
<reference evidence="1 2" key="1">
    <citation type="journal article" date="2018" name="Front. Microbiol.">
        <title>Hydrolytic Capabilities as a Key to Environmental Success: Chitinolytic and Cellulolytic Acidobacteria From Acidic Sub-arctic Soils and Boreal Peatlands.</title>
        <authorList>
            <person name="Belova S.E."/>
            <person name="Ravin N.V."/>
            <person name="Pankratov T.A."/>
            <person name="Rakitin A.L."/>
            <person name="Ivanova A.A."/>
            <person name="Beletsky A.V."/>
            <person name="Mardanov A.V."/>
            <person name="Sinninghe Damste J.S."/>
            <person name="Dedysh S.N."/>
        </authorList>
    </citation>
    <scope>NUCLEOTIDE SEQUENCE [LARGE SCALE GENOMIC DNA]</scope>
    <source>
        <strain evidence="1 2">SBC82</strain>
    </source>
</reference>
<dbReference type="AlphaFoldDB" id="A0A2Z5G906"/>
<dbReference type="OrthoDB" id="121853at2"/>
<dbReference type="RefSeq" id="WP_114210258.1">
    <property type="nucleotide sequence ID" value="NZ_CP030840.1"/>
</dbReference>
<keyword evidence="2" id="KW-1185">Reference proteome</keyword>
<sequence length="68" mass="7369">MSSTTANPYRISLTEMLKQEGRTFEAMAEEVMFGDANALALCTEHCEVEPDGTCPHGCPSFMRAAGLI</sequence>
<dbReference type="Proteomes" id="UP000253606">
    <property type="component" value="Chromosome"/>
</dbReference>
<dbReference type="KEGG" id="abas:ACPOL_6379"/>
<proteinExistence type="predicted"/>
<gene>
    <name evidence="1" type="ORF">ACPOL_6379</name>
</gene>
<organism evidence="1 2">
    <name type="scientific">Acidisarcina polymorpha</name>
    <dbReference type="NCBI Taxonomy" id="2211140"/>
    <lineage>
        <taxon>Bacteria</taxon>
        <taxon>Pseudomonadati</taxon>
        <taxon>Acidobacteriota</taxon>
        <taxon>Terriglobia</taxon>
        <taxon>Terriglobales</taxon>
        <taxon>Acidobacteriaceae</taxon>
        <taxon>Acidisarcina</taxon>
    </lineage>
</organism>
<accession>A0A2Z5G906</accession>
<name>A0A2Z5G906_9BACT</name>
<protein>
    <submittedName>
        <fullName evidence="1">Uncharacterized protein</fullName>
    </submittedName>
</protein>
<dbReference type="EMBL" id="CP030840">
    <property type="protein sequence ID" value="AXC15611.1"/>
    <property type="molecule type" value="Genomic_DNA"/>
</dbReference>